<dbReference type="VEuPathDB" id="ToxoDB:EMWEY_00017250"/>
<dbReference type="RefSeq" id="XP_013332985.1">
    <property type="nucleotide sequence ID" value="XM_013477531.1"/>
</dbReference>
<sequence>MEGEDAGGSNELSIAAKGLLGRKEREERIQGWIRVLLEGLGALEAALAIGDDREQTDSAAAAAAAAAADPAAAAVLKELREERNKLTTQTQIEEGLSVLLLGPPNAGMKRSIEAARESDVLLLLLAASPQQQQQQKEQQQEAQLQHLQQQLQQLGEALKDIIKEGEEKKKKPHIFILVNKTDLLSNQSSSSSSSSKGSSNSSSSSASLCVGSDPRTGASSQQQQQPQQDAESSAAAAAAAAAAGDLLHRLDNSIDNLLPISVLPFISSFRVYEGLHQRILPISCVNKLNLQQLLLSIQSISSSSSSNSSSSSSGGGEALFCLQSERILLQQLEETLEHFLGIEEALEEKVEDLHFALHLLSKLRGIKWKTREAVEIIQKNFCLGK</sequence>
<feature type="region of interest" description="Disordered" evidence="2">
    <location>
        <begin position="185"/>
        <end position="235"/>
    </location>
</feature>
<name>U6M3Q8_EIMMA</name>
<dbReference type="InterPro" id="IPR027417">
    <property type="entry name" value="P-loop_NTPase"/>
</dbReference>
<dbReference type="OrthoDB" id="188276at2759"/>
<evidence type="ECO:0000313" key="3">
    <source>
        <dbReference type="EMBL" id="CDJ56335.1"/>
    </source>
</evidence>
<reference evidence="3" key="2">
    <citation type="submission" date="2013-10" db="EMBL/GenBank/DDBJ databases">
        <authorList>
            <person name="Aslett M."/>
        </authorList>
    </citation>
    <scope>NUCLEOTIDE SEQUENCE [LARGE SCALE GENOMIC DNA]</scope>
    <source>
        <strain evidence="3">Weybridge</strain>
    </source>
</reference>
<dbReference type="Proteomes" id="UP000030763">
    <property type="component" value="Unassembled WGS sequence"/>
</dbReference>
<evidence type="ECO:0000313" key="4">
    <source>
        <dbReference type="Proteomes" id="UP000030763"/>
    </source>
</evidence>
<feature type="coiled-coil region" evidence="1">
    <location>
        <begin position="130"/>
        <end position="164"/>
    </location>
</feature>
<proteinExistence type="predicted"/>
<dbReference type="Gene3D" id="1.20.120.430">
    <property type="entry name" value="tRNA modification GTPase MnmE domain 2"/>
    <property type="match status" value="2"/>
</dbReference>
<dbReference type="AlphaFoldDB" id="U6M3Q8"/>
<feature type="compositionally biased region" description="Low complexity" evidence="2">
    <location>
        <begin position="218"/>
        <end position="235"/>
    </location>
</feature>
<dbReference type="EMBL" id="HG718896">
    <property type="protein sequence ID" value="CDJ56335.1"/>
    <property type="molecule type" value="Genomic_DNA"/>
</dbReference>
<protein>
    <submittedName>
        <fullName evidence="3">Uncharacterized protein</fullName>
    </submittedName>
</protein>
<accession>U6M3Q8</accession>
<gene>
    <name evidence="3" type="ORF">EMWEY_00017250</name>
</gene>
<keyword evidence="4" id="KW-1185">Reference proteome</keyword>
<organism evidence="3 4">
    <name type="scientific">Eimeria maxima</name>
    <name type="common">Coccidian parasite</name>
    <dbReference type="NCBI Taxonomy" id="5804"/>
    <lineage>
        <taxon>Eukaryota</taxon>
        <taxon>Sar</taxon>
        <taxon>Alveolata</taxon>
        <taxon>Apicomplexa</taxon>
        <taxon>Conoidasida</taxon>
        <taxon>Coccidia</taxon>
        <taxon>Eucoccidiorida</taxon>
        <taxon>Eimeriorina</taxon>
        <taxon>Eimeriidae</taxon>
        <taxon>Eimeria</taxon>
    </lineage>
</organism>
<keyword evidence="1" id="KW-0175">Coiled coil</keyword>
<reference evidence="3" key="1">
    <citation type="submission" date="2013-10" db="EMBL/GenBank/DDBJ databases">
        <title>Genomic analysis of the causative agents of coccidiosis in chickens.</title>
        <authorList>
            <person name="Reid A.J."/>
            <person name="Blake D."/>
            <person name="Billington K."/>
            <person name="Browne H."/>
            <person name="Dunn M."/>
            <person name="Hung S."/>
            <person name="Kawahara F."/>
            <person name="Miranda-Saavedra D."/>
            <person name="Mourier T."/>
            <person name="Nagra H."/>
            <person name="Otto T.D."/>
            <person name="Rawlings N."/>
            <person name="Sanchez A."/>
            <person name="Sanders M."/>
            <person name="Subramaniam C."/>
            <person name="Tay Y."/>
            <person name="Dear P."/>
            <person name="Doerig C."/>
            <person name="Gruber A."/>
            <person name="Parkinson J."/>
            <person name="Shirley M."/>
            <person name="Wan K.L."/>
            <person name="Berriman M."/>
            <person name="Tomley F."/>
            <person name="Pain A."/>
        </authorList>
    </citation>
    <scope>NUCLEOTIDE SEQUENCE [LARGE SCALE GENOMIC DNA]</scope>
    <source>
        <strain evidence="3">Weybridge</strain>
    </source>
</reference>
<dbReference type="InterPro" id="IPR027368">
    <property type="entry name" value="MnmE_dom2"/>
</dbReference>
<evidence type="ECO:0000256" key="2">
    <source>
        <dbReference type="SAM" id="MobiDB-lite"/>
    </source>
</evidence>
<evidence type="ECO:0000256" key="1">
    <source>
        <dbReference type="SAM" id="Coils"/>
    </source>
</evidence>
<feature type="compositionally biased region" description="Low complexity" evidence="2">
    <location>
        <begin position="185"/>
        <end position="207"/>
    </location>
</feature>
<dbReference type="SUPFAM" id="SSF116878">
    <property type="entry name" value="TrmE connector domain"/>
    <property type="match status" value="1"/>
</dbReference>
<dbReference type="Gene3D" id="3.40.50.300">
    <property type="entry name" value="P-loop containing nucleotide triphosphate hydrolases"/>
    <property type="match status" value="2"/>
</dbReference>
<dbReference type="GeneID" id="25335711"/>